<dbReference type="AlphaFoldDB" id="A0AAW2FIP5"/>
<gene>
    <name evidence="1" type="ORF">PUN28_011740</name>
</gene>
<comment type="caution">
    <text evidence="1">The sequence shown here is derived from an EMBL/GenBank/DDBJ whole genome shotgun (WGS) entry which is preliminary data.</text>
</comment>
<organism evidence="1 2">
    <name type="scientific">Cardiocondyla obscurior</name>
    <dbReference type="NCBI Taxonomy" id="286306"/>
    <lineage>
        <taxon>Eukaryota</taxon>
        <taxon>Metazoa</taxon>
        <taxon>Ecdysozoa</taxon>
        <taxon>Arthropoda</taxon>
        <taxon>Hexapoda</taxon>
        <taxon>Insecta</taxon>
        <taxon>Pterygota</taxon>
        <taxon>Neoptera</taxon>
        <taxon>Endopterygota</taxon>
        <taxon>Hymenoptera</taxon>
        <taxon>Apocrita</taxon>
        <taxon>Aculeata</taxon>
        <taxon>Formicoidea</taxon>
        <taxon>Formicidae</taxon>
        <taxon>Myrmicinae</taxon>
        <taxon>Cardiocondyla</taxon>
    </lineage>
</organism>
<protein>
    <submittedName>
        <fullName evidence="1">Uncharacterized protein</fullName>
    </submittedName>
</protein>
<evidence type="ECO:0000313" key="1">
    <source>
        <dbReference type="EMBL" id="KAL0114641.1"/>
    </source>
</evidence>
<proteinExistence type="predicted"/>
<name>A0AAW2FIP5_9HYME</name>
<evidence type="ECO:0000313" key="2">
    <source>
        <dbReference type="Proteomes" id="UP001430953"/>
    </source>
</evidence>
<keyword evidence="2" id="KW-1185">Reference proteome</keyword>
<dbReference type="Proteomes" id="UP001430953">
    <property type="component" value="Unassembled WGS sequence"/>
</dbReference>
<reference evidence="1 2" key="1">
    <citation type="submission" date="2023-03" db="EMBL/GenBank/DDBJ databases">
        <title>High recombination rates correlate with genetic variation in Cardiocondyla obscurior ants.</title>
        <authorList>
            <person name="Errbii M."/>
        </authorList>
    </citation>
    <scope>NUCLEOTIDE SEQUENCE [LARGE SCALE GENOMIC DNA]</scope>
    <source>
        <strain evidence="1">Alpha-2009</strain>
        <tissue evidence="1">Whole body</tissue>
    </source>
</reference>
<accession>A0AAW2FIP5</accession>
<sequence length="88" mass="10570">MQKLRSIVQNVIIINTYHTHLIHALMSIMLRSRLLIIEREITQLMKRVEYLYLPFDVHYFNKSLDMKQKLEINNKLSKKDSDLLIVSK</sequence>
<dbReference type="EMBL" id="JADYXP020000011">
    <property type="protein sequence ID" value="KAL0114641.1"/>
    <property type="molecule type" value="Genomic_DNA"/>
</dbReference>